<organism evidence="2 3">
    <name type="scientific">Brassica napus</name>
    <name type="common">Rape</name>
    <dbReference type="NCBI Taxonomy" id="3708"/>
    <lineage>
        <taxon>Eukaryota</taxon>
        <taxon>Viridiplantae</taxon>
        <taxon>Streptophyta</taxon>
        <taxon>Embryophyta</taxon>
        <taxon>Tracheophyta</taxon>
        <taxon>Spermatophyta</taxon>
        <taxon>Magnoliopsida</taxon>
        <taxon>eudicotyledons</taxon>
        <taxon>Gunneridae</taxon>
        <taxon>Pentapetalae</taxon>
        <taxon>rosids</taxon>
        <taxon>malvids</taxon>
        <taxon>Brassicales</taxon>
        <taxon>Brassicaceae</taxon>
        <taxon>Brassiceae</taxon>
        <taxon>Brassica</taxon>
    </lineage>
</organism>
<evidence type="ECO:0000313" key="2">
    <source>
        <dbReference type="EMBL" id="CDY59735.1"/>
    </source>
</evidence>
<dbReference type="EMBL" id="HG994369">
    <property type="protein sequence ID" value="CAF1929664.1"/>
    <property type="molecule type" value="Genomic_DNA"/>
</dbReference>
<gene>
    <name evidence="2" type="primary">BnaC05g51630D</name>
    <name evidence="1" type="ORF">DARMORV10_C05P34520.1</name>
    <name evidence="2" type="ORF">GSBRNA2T00027641001</name>
</gene>
<dbReference type="AlphaFoldDB" id="A0A078J8J7"/>
<reference evidence="2" key="2">
    <citation type="submission" date="2014-06" db="EMBL/GenBank/DDBJ databases">
        <authorList>
            <person name="Genoscope - CEA"/>
        </authorList>
    </citation>
    <scope>NUCLEOTIDE SEQUENCE</scope>
</reference>
<dbReference type="Gramene" id="CDY59735">
    <property type="protein sequence ID" value="CDY59735"/>
    <property type="gene ID" value="GSBRNA2T00027641001"/>
</dbReference>
<name>A0A078J8J7_BRANA</name>
<dbReference type="Proteomes" id="UP001295469">
    <property type="component" value="Chromosome C05"/>
</dbReference>
<accession>A0A078J8J7</accession>
<sequence length="69" mass="8312">MMKKNLQERERVEKLFPSKTSPKHKPKCHMISSPHIQCIIHHILSETTLLFLTRSKPFWIFFLFIKQCC</sequence>
<proteinExistence type="predicted"/>
<dbReference type="EMBL" id="LK033800">
    <property type="protein sequence ID" value="CDY59735.1"/>
    <property type="molecule type" value="Genomic_DNA"/>
</dbReference>
<reference evidence="2 3" key="1">
    <citation type="journal article" date="2014" name="Science">
        <title>Plant genetics. Early allopolyploid evolution in the post-Neolithic Brassica napus oilseed genome.</title>
        <authorList>
            <person name="Chalhoub B."/>
            <person name="Denoeud F."/>
            <person name="Liu S."/>
            <person name="Parkin I.A."/>
            <person name="Tang H."/>
            <person name="Wang X."/>
            <person name="Chiquet J."/>
            <person name="Belcram H."/>
            <person name="Tong C."/>
            <person name="Samans B."/>
            <person name="Correa M."/>
            <person name="Da Silva C."/>
            <person name="Just J."/>
            <person name="Falentin C."/>
            <person name="Koh C.S."/>
            <person name="Le Clainche I."/>
            <person name="Bernard M."/>
            <person name="Bento P."/>
            <person name="Noel B."/>
            <person name="Labadie K."/>
            <person name="Alberti A."/>
            <person name="Charles M."/>
            <person name="Arnaud D."/>
            <person name="Guo H."/>
            <person name="Daviaud C."/>
            <person name="Alamery S."/>
            <person name="Jabbari K."/>
            <person name="Zhao M."/>
            <person name="Edger P.P."/>
            <person name="Chelaifa H."/>
            <person name="Tack D."/>
            <person name="Lassalle G."/>
            <person name="Mestiri I."/>
            <person name="Schnel N."/>
            <person name="Le Paslier M.C."/>
            <person name="Fan G."/>
            <person name="Renault V."/>
            <person name="Bayer P.E."/>
            <person name="Golicz A.A."/>
            <person name="Manoli S."/>
            <person name="Lee T.H."/>
            <person name="Thi V.H."/>
            <person name="Chalabi S."/>
            <person name="Hu Q."/>
            <person name="Fan C."/>
            <person name="Tollenaere R."/>
            <person name="Lu Y."/>
            <person name="Battail C."/>
            <person name="Shen J."/>
            <person name="Sidebottom C.H."/>
            <person name="Wang X."/>
            <person name="Canaguier A."/>
            <person name="Chauveau A."/>
            <person name="Berard A."/>
            <person name="Deniot G."/>
            <person name="Guan M."/>
            <person name="Liu Z."/>
            <person name="Sun F."/>
            <person name="Lim Y.P."/>
            <person name="Lyons E."/>
            <person name="Town C.D."/>
            <person name="Bancroft I."/>
            <person name="Wang X."/>
            <person name="Meng J."/>
            <person name="Ma J."/>
            <person name="Pires J.C."/>
            <person name="King G.J."/>
            <person name="Brunel D."/>
            <person name="Delourme R."/>
            <person name="Renard M."/>
            <person name="Aury J.M."/>
            <person name="Adams K.L."/>
            <person name="Batley J."/>
            <person name="Snowdon R.J."/>
            <person name="Tost J."/>
            <person name="Edwards D."/>
            <person name="Zhou Y."/>
            <person name="Hua W."/>
            <person name="Sharpe A.G."/>
            <person name="Paterson A.H."/>
            <person name="Guan C."/>
            <person name="Wincker P."/>
        </authorList>
    </citation>
    <scope>NUCLEOTIDE SEQUENCE [LARGE SCALE GENOMIC DNA]</scope>
    <source>
        <strain evidence="3">cv. Darmor-bzh</strain>
    </source>
</reference>
<dbReference type="Proteomes" id="UP000028999">
    <property type="component" value="Unassembled WGS sequence"/>
</dbReference>
<evidence type="ECO:0000313" key="1">
    <source>
        <dbReference type="EMBL" id="CAF1929664.1"/>
    </source>
</evidence>
<keyword evidence="3" id="KW-1185">Reference proteome</keyword>
<evidence type="ECO:0000313" key="3">
    <source>
        <dbReference type="Proteomes" id="UP000028999"/>
    </source>
</evidence>
<dbReference type="PaxDb" id="3708-A0A078J8J7"/>
<protein>
    <submittedName>
        <fullName evidence="1">(rape) hypothetical protein</fullName>
    </submittedName>
    <submittedName>
        <fullName evidence="2">BnaC05g51630D protein</fullName>
    </submittedName>
</protein>
<reference evidence="1" key="3">
    <citation type="submission" date="2021-01" db="EMBL/GenBank/DDBJ databases">
        <authorList>
            <consortium name="Genoscope - CEA"/>
            <person name="William W."/>
        </authorList>
    </citation>
    <scope>NUCLEOTIDE SEQUENCE</scope>
</reference>